<evidence type="ECO:0000256" key="5">
    <source>
        <dbReference type="ARBA" id="ARBA00023136"/>
    </source>
</evidence>
<keyword evidence="2" id="KW-1003">Cell membrane</keyword>
<feature type="transmembrane region" description="Helical" evidence="6">
    <location>
        <begin position="739"/>
        <end position="756"/>
    </location>
</feature>
<dbReference type="InterPro" id="IPR025857">
    <property type="entry name" value="MacB_PCD"/>
</dbReference>
<keyword evidence="5 6" id="KW-0472">Membrane</keyword>
<dbReference type="PROSITE" id="PS51257">
    <property type="entry name" value="PROKAR_LIPOPROTEIN"/>
    <property type="match status" value="1"/>
</dbReference>
<feature type="transmembrane region" description="Helical" evidence="6">
    <location>
        <begin position="432"/>
        <end position="455"/>
    </location>
</feature>
<feature type="domain" description="ABC3 transporter permease C-terminal" evidence="7">
    <location>
        <begin position="691"/>
        <end position="799"/>
    </location>
</feature>
<evidence type="ECO:0000313" key="9">
    <source>
        <dbReference type="EMBL" id="RBL90955.1"/>
    </source>
</evidence>
<feature type="transmembrane region" description="Helical" evidence="6">
    <location>
        <begin position="687"/>
        <end position="709"/>
    </location>
</feature>
<dbReference type="OrthoDB" id="5933722at2"/>
<feature type="transmembrane region" description="Helical" evidence="6">
    <location>
        <begin position="291"/>
        <end position="313"/>
    </location>
</feature>
<comment type="subcellular location">
    <subcellularLocation>
        <location evidence="1">Cell membrane</location>
        <topology evidence="1">Multi-pass membrane protein</topology>
    </subcellularLocation>
</comment>
<keyword evidence="4 6" id="KW-1133">Transmembrane helix</keyword>
<evidence type="ECO:0000259" key="8">
    <source>
        <dbReference type="Pfam" id="PF12704"/>
    </source>
</evidence>
<dbReference type="Pfam" id="PF12704">
    <property type="entry name" value="MacB_PCD"/>
    <property type="match status" value="2"/>
</dbReference>
<dbReference type="PANTHER" id="PTHR30572:SF18">
    <property type="entry name" value="ABC-TYPE MACROLIDE FAMILY EXPORT SYSTEM PERMEASE COMPONENT 2"/>
    <property type="match status" value="1"/>
</dbReference>
<evidence type="ECO:0000313" key="10">
    <source>
        <dbReference type="Proteomes" id="UP000253410"/>
    </source>
</evidence>
<evidence type="ECO:0000256" key="6">
    <source>
        <dbReference type="SAM" id="Phobius"/>
    </source>
</evidence>
<dbReference type="Pfam" id="PF02687">
    <property type="entry name" value="FtsX"/>
    <property type="match status" value="2"/>
</dbReference>
<feature type="domain" description="MacB-like periplasmic core" evidence="8">
    <location>
        <begin position="20"/>
        <end position="247"/>
    </location>
</feature>
<keyword evidence="3 6" id="KW-0812">Transmembrane</keyword>
<dbReference type="Proteomes" id="UP000253410">
    <property type="component" value="Unassembled WGS sequence"/>
</dbReference>
<feature type="domain" description="MacB-like periplasmic core" evidence="8">
    <location>
        <begin position="443"/>
        <end position="612"/>
    </location>
</feature>
<dbReference type="RefSeq" id="WP_113619703.1">
    <property type="nucleotide sequence ID" value="NZ_QFFJ01000002.1"/>
</dbReference>
<dbReference type="EMBL" id="QFFJ01000002">
    <property type="protein sequence ID" value="RBL90955.1"/>
    <property type="molecule type" value="Genomic_DNA"/>
</dbReference>
<dbReference type="AlphaFoldDB" id="A0A365XZF8"/>
<feature type="domain" description="ABC3 transporter permease C-terminal" evidence="7">
    <location>
        <begin position="299"/>
        <end position="412"/>
    </location>
</feature>
<evidence type="ECO:0000256" key="2">
    <source>
        <dbReference type="ARBA" id="ARBA00022475"/>
    </source>
</evidence>
<gene>
    <name evidence="9" type="ORF">DF182_23850</name>
</gene>
<dbReference type="GO" id="GO:0022857">
    <property type="term" value="F:transmembrane transporter activity"/>
    <property type="evidence" value="ECO:0007669"/>
    <property type="project" value="TreeGrafter"/>
</dbReference>
<dbReference type="PANTHER" id="PTHR30572">
    <property type="entry name" value="MEMBRANE COMPONENT OF TRANSPORTER-RELATED"/>
    <property type="match status" value="1"/>
</dbReference>
<keyword evidence="10" id="KW-1185">Reference proteome</keyword>
<comment type="caution">
    <text evidence="9">The sequence shown here is derived from an EMBL/GenBank/DDBJ whole genome shotgun (WGS) entry which is preliminary data.</text>
</comment>
<proteinExistence type="predicted"/>
<evidence type="ECO:0000259" key="7">
    <source>
        <dbReference type="Pfam" id="PF02687"/>
    </source>
</evidence>
<name>A0A365XZF8_9BACT</name>
<accession>A0A365XZF8</accession>
<feature type="transmembrane region" description="Helical" evidence="6">
    <location>
        <begin position="390"/>
        <end position="411"/>
    </location>
</feature>
<feature type="transmembrane region" description="Helical" evidence="6">
    <location>
        <begin position="350"/>
        <end position="370"/>
    </location>
</feature>
<reference evidence="9 10" key="1">
    <citation type="submission" date="2018-05" db="EMBL/GenBank/DDBJ databases">
        <title>Chitinophaga sp. K3CV102501T nov., isolated from isolated from a monsoon evergreen broad-leaved forest soil.</title>
        <authorList>
            <person name="Lv Y."/>
        </authorList>
    </citation>
    <scope>NUCLEOTIDE SEQUENCE [LARGE SCALE GENOMIC DNA]</scope>
    <source>
        <strain evidence="9 10">GDMCC 1.1325</strain>
    </source>
</reference>
<dbReference type="InterPro" id="IPR003838">
    <property type="entry name" value="ABC3_permease_C"/>
</dbReference>
<dbReference type="InterPro" id="IPR050250">
    <property type="entry name" value="Macrolide_Exporter_MacB"/>
</dbReference>
<sequence>MFFNYLKIACRQLLKNTSFSLINISGLAIGMAACMLLLLYLRSELSFDRHHQYSKDLYLINSEATVATGAREEYPMLSAPYAEAIRSAYPEVADVARLYTMEDKTLLQVKAAGRPVQAIYESSGCQADPSFFRLFSYQFLEGDASRALTETNSIVLSAETATKLFGGAPALNQTVILSNGAAYKVTGVYKDESSRSHINARFFIPLSAGWMGDFLRSSQSFSTNNIFYTYLRLQPGTDAQALDKKLATFMQRIAGKDFKEAGFSKRLFLLPVSSLHLYSGLRNIVTPTNSMLYLYIMASIALLILIIACVNFMNLSTARSLRRATEVGIRKSLGAGKGALIKQFLGESSLLAFLSLLLAIILVMAALPLFNTITGKNISGNVLLSPSVAAIFPGIALITGLLAGSYPAFYLSAFKPVDTLKGRYTNRISVAVLRRGLVVVQFVIAIGLILATLVIHDQMQFLRRQPLGFAQDQQIVIPLRSEAAQNAYNSLRQQILRNPQVKDAAGTLFYPGIRNNMDFSLYRPDQTVKDIQQVSINWIAPEFLHTMDFQLVSGRFFTSGTMTDTSQRLIVNEATLRKLAIPVAGAIGQRLNFNWQGQVLSYEIIGVVKDFHFEDLHHPIQPYAFLMAPHHHFNYLMVHSNTGSMKHIIASLENNWKTLLPEEPFEYSFLDEDFQRNYDAEKNTSHLLTYFTFIAIFVSCLGLFGLAAFDAQQRTKEIGVRKVLGASALSITALLSKDFLKPVLLAFVIASPLAYLGMQRWLNNFAYHTHISGSTFLAAGALAFLTALLTVSAQAIKASLTDPARSLRTE</sequence>
<evidence type="ECO:0000256" key="3">
    <source>
        <dbReference type="ARBA" id="ARBA00022692"/>
    </source>
</evidence>
<feature type="transmembrane region" description="Helical" evidence="6">
    <location>
        <begin position="776"/>
        <end position="796"/>
    </location>
</feature>
<protein>
    <submittedName>
        <fullName evidence="9">Macrolide ABC transporter permease</fullName>
    </submittedName>
</protein>
<organism evidence="9 10">
    <name type="scientific">Chitinophaga flava</name>
    <dbReference type="NCBI Taxonomy" id="2259036"/>
    <lineage>
        <taxon>Bacteria</taxon>
        <taxon>Pseudomonadati</taxon>
        <taxon>Bacteroidota</taxon>
        <taxon>Chitinophagia</taxon>
        <taxon>Chitinophagales</taxon>
        <taxon>Chitinophagaceae</taxon>
        <taxon>Chitinophaga</taxon>
    </lineage>
</organism>
<evidence type="ECO:0000256" key="1">
    <source>
        <dbReference type="ARBA" id="ARBA00004651"/>
    </source>
</evidence>
<feature type="transmembrane region" description="Helical" evidence="6">
    <location>
        <begin position="20"/>
        <end position="41"/>
    </location>
</feature>
<evidence type="ECO:0000256" key="4">
    <source>
        <dbReference type="ARBA" id="ARBA00022989"/>
    </source>
</evidence>
<dbReference type="GO" id="GO:0005886">
    <property type="term" value="C:plasma membrane"/>
    <property type="evidence" value="ECO:0007669"/>
    <property type="project" value="UniProtKB-SubCell"/>
</dbReference>